<dbReference type="AlphaFoldDB" id="A0A7K0DTT2"/>
<gene>
    <name evidence="2" type="ORF">NRB56_47350</name>
</gene>
<dbReference type="PANTHER" id="PTHR34714:SF2">
    <property type="entry name" value="EGF-LIKE DOMAIN-CONTAINING PROTEIN"/>
    <property type="match status" value="1"/>
</dbReference>
<dbReference type="EMBL" id="WEGI01000010">
    <property type="protein sequence ID" value="MQY29146.1"/>
    <property type="molecule type" value="Genomic_DNA"/>
</dbReference>
<keyword evidence="1" id="KW-0175">Coiled coil</keyword>
<organism evidence="2 3">
    <name type="scientific">Nocardia aurantia</name>
    <dbReference type="NCBI Taxonomy" id="2585199"/>
    <lineage>
        <taxon>Bacteria</taxon>
        <taxon>Bacillati</taxon>
        <taxon>Actinomycetota</taxon>
        <taxon>Actinomycetes</taxon>
        <taxon>Mycobacteriales</taxon>
        <taxon>Nocardiaceae</taxon>
        <taxon>Nocardia</taxon>
    </lineage>
</organism>
<sequence>MYGSTQSYEWRRLYEELEREGRVPCASATEIDANHAVFRAMYLDLSEVRTALRSSGFDPPLVMLIADVVNVPAGTSWRLRDMVLWIQARRVQSDERLKVTLDFRDNHGARFVLFCDELAGSVQGEAVTASGDIALPVIEAAPPAGGVWIKCGGGNPVQSSLDRSMGVAPQSVDYLHQALRTEFLVAALIYDTHPQLALRQLTWLKNWSGHHPDLLDVFLRSSSLLTLLTAQMHAESDGAIFVPYLSRQVYTELAKAFVAQAEQYEADYQALGTQKVVTDNFVQLAETLLANKIHETRFTTRLLAQAKTNFENATAAVTAAQHQLEKAQRVAGDLQIDFEQVGVPEWKQKKILETTITLGTAIITFGVGIAGMLVGDPAAGAAAAGSAIKGVQAVEAAARAGSELADLAKSLADCMDQLEKIAEVLQKVYVLSMEIVAAVESFHDAENRADKLRKTNLDTDGADLTAIYQWQIYRQNTEAMLAGPIQEGIGYAKNLALAVDAVAIYGQGLATAQVAAVAAGQQYASVSLQKKLAEQEQQQLEKYVRSLVEGQAPMPALMQRLYRRYLDMKSSLFTALQGYRASYFYWALAPSVVRPRILDDVGQLAAGLTDLTNITMDSATALERFFRPPQILSDKRFIIDDRTAPEIFAEFKKTGTACFTIPLETDEFADFGRVRLTRVRVWIENAALRHGTSVRVQIGTQGGYLDRDREKTYQFTSKPLNRIFEYRVSPKKIGSPDWTFDNSTYGYVAVDGAVDREVSYGYFEPTPFAAWNVTINPSRVDLSNATAITMQFSGSIIHDA</sequence>
<dbReference type="Proteomes" id="UP000431401">
    <property type="component" value="Unassembled WGS sequence"/>
</dbReference>
<proteinExistence type="predicted"/>
<name>A0A7K0DTT2_9NOCA</name>
<evidence type="ECO:0000256" key="1">
    <source>
        <dbReference type="SAM" id="Coils"/>
    </source>
</evidence>
<feature type="coiled-coil region" evidence="1">
    <location>
        <begin position="303"/>
        <end position="330"/>
    </location>
</feature>
<evidence type="ECO:0000313" key="2">
    <source>
        <dbReference type="EMBL" id="MQY29146.1"/>
    </source>
</evidence>
<accession>A0A7K0DTT2</accession>
<dbReference type="RefSeq" id="WP_153345679.1">
    <property type="nucleotide sequence ID" value="NZ_WEGI01000010.1"/>
</dbReference>
<reference evidence="2 3" key="1">
    <citation type="submission" date="2019-10" db="EMBL/GenBank/DDBJ databases">
        <title>Nocardia macrotermitis sp. nov. and Nocardia aurantia sp. nov., isolated from the gut of fungus growing-termite Macrotermes natalensis.</title>
        <authorList>
            <person name="Benndorf R."/>
            <person name="Schwitalla J."/>
            <person name="Martin K."/>
            <person name="De Beer W."/>
            <person name="Kaster A.-K."/>
            <person name="Vollmers J."/>
            <person name="Poulsen M."/>
            <person name="Beemelmanns C."/>
        </authorList>
    </citation>
    <scope>NUCLEOTIDE SEQUENCE [LARGE SCALE GENOMIC DNA]</scope>
    <source>
        <strain evidence="2 3">RB56</strain>
    </source>
</reference>
<evidence type="ECO:0000313" key="3">
    <source>
        <dbReference type="Proteomes" id="UP000431401"/>
    </source>
</evidence>
<comment type="caution">
    <text evidence="2">The sequence shown here is derived from an EMBL/GenBank/DDBJ whole genome shotgun (WGS) entry which is preliminary data.</text>
</comment>
<keyword evidence="3" id="KW-1185">Reference proteome</keyword>
<dbReference type="PANTHER" id="PTHR34714">
    <property type="entry name" value="EGF-LIKE DOMAIN-CONTAINING PROTEIN"/>
    <property type="match status" value="1"/>
</dbReference>
<protein>
    <submittedName>
        <fullName evidence="2">Uncharacterized protein</fullName>
    </submittedName>
</protein>
<dbReference type="OrthoDB" id="4496929at2"/>